<proteinExistence type="predicted"/>
<protein>
    <submittedName>
        <fullName evidence="4">Transporter</fullName>
    </submittedName>
</protein>
<dbReference type="EMBL" id="BMQW01000001">
    <property type="protein sequence ID" value="GGP75499.1"/>
    <property type="molecule type" value="Genomic_DNA"/>
</dbReference>
<evidence type="ECO:0000313" key="4">
    <source>
        <dbReference type="EMBL" id="GGP75499.1"/>
    </source>
</evidence>
<dbReference type="Gene3D" id="2.40.50.100">
    <property type="match status" value="1"/>
</dbReference>
<feature type="domain" description="Mop" evidence="3">
    <location>
        <begin position="2"/>
        <end position="68"/>
    </location>
</feature>
<accession>A0ABQ2QEP2</accession>
<dbReference type="NCBIfam" id="TIGR00638">
    <property type="entry name" value="Mop"/>
    <property type="match status" value="1"/>
</dbReference>
<dbReference type="SUPFAM" id="SSF50331">
    <property type="entry name" value="MOP-like"/>
    <property type="match status" value="1"/>
</dbReference>
<sequence length="69" mass="7136">MKISARNQLKGTVKSIQTGAVNSEVTIELSGGEQIASIITNEAVKSLDLKVGSTAYAIVKASSVMLAVD</sequence>
<dbReference type="RefSeq" id="WP_188952921.1">
    <property type="nucleotide sequence ID" value="NZ_BMQW01000001.1"/>
</dbReference>
<dbReference type="Pfam" id="PF03459">
    <property type="entry name" value="TOBE"/>
    <property type="match status" value="1"/>
</dbReference>
<dbReference type="InterPro" id="IPR004606">
    <property type="entry name" value="Mop_domain"/>
</dbReference>
<evidence type="ECO:0000313" key="5">
    <source>
        <dbReference type="Proteomes" id="UP000654004"/>
    </source>
</evidence>
<name>A0ABQ2QEP2_9GAMM</name>
<dbReference type="PROSITE" id="PS51866">
    <property type="entry name" value="MOP"/>
    <property type="match status" value="1"/>
</dbReference>
<dbReference type="Proteomes" id="UP000654004">
    <property type="component" value="Unassembled WGS sequence"/>
</dbReference>
<organism evidence="4 5">
    <name type="scientific">Shewanella ulleungensis</name>
    <dbReference type="NCBI Taxonomy" id="2282699"/>
    <lineage>
        <taxon>Bacteria</taxon>
        <taxon>Pseudomonadati</taxon>
        <taxon>Pseudomonadota</taxon>
        <taxon>Gammaproteobacteria</taxon>
        <taxon>Alteromonadales</taxon>
        <taxon>Shewanellaceae</taxon>
        <taxon>Shewanella</taxon>
    </lineage>
</organism>
<keyword evidence="5" id="KW-1185">Reference proteome</keyword>
<comment type="caution">
    <text evidence="4">The sequence shown here is derived from an EMBL/GenBank/DDBJ whole genome shotgun (WGS) entry which is preliminary data.</text>
</comment>
<evidence type="ECO:0000259" key="3">
    <source>
        <dbReference type="PROSITE" id="PS51866"/>
    </source>
</evidence>
<dbReference type="InterPro" id="IPR008995">
    <property type="entry name" value="Mo/tungstate-bd_C_term_dom"/>
</dbReference>
<keyword evidence="1 2" id="KW-0500">Molybdenum</keyword>
<dbReference type="InterPro" id="IPR005116">
    <property type="entry name" value="Transp-assoc_OB_typ1"/>
</dbReference>
<gene>
    <name evidence="4" type="primary">mopI</name>
    <name evidence="4" type="ORF">GCM10009410_04560</name>
</gene>
<evidence type="ECO:0000256" key="2">
    <source>
        <dbReference type="PROSITE-ProRule" id="PRU01213"/>
    </source>
</evidence>
<reference evidence="5" key="1">
    <citation type="journal article" date="2019" name="Int. J. Syst. Evol. Microbiol.">
        <title>The Global Catalogue of Microorganisms (GCM) 10K type strain sequencing project: providing services to taxonomists for standard genome sequencing and annotation.</title>
        <authorList>
            <consortium name="The Broad Institute Genomics Platform"/>
            <consortium name="The Broad Institute Genome Sequencing Center for Infectious Disease"/>
            <person name="Wu L."/>
            <person name="Ma J."/>
        </authorList>
    </citation>
    <scope>NUCLEOTIDE SEQUENCE [LARGE SCALE GENOMIC DNA]</scope>
    <source>
        <strain evidence="5">JCM 32305</strain>
    </source>
</reference>
<evidence type="ECO:0000256" key="1">
    <source>
        <dbReference type="ARBA" id="ARBA00022505"/>
    </source>
</evidence>